<reference evidence="2" key="1">
    <citation type="submission" date="2023-03" db="EMBL/GenBank/DDBJ databases">
        <authorList>
            <person name="Julca I."/>
        </authorList>
    </citation>
    <scope>NUCLEOTIDE SEQUENCE</scope>
</reference>
<evidence type="ECO:0000313" key="2">
    <source>
        <dbReference type="EMBL" id="CAI9114352.1"/>
    </source>
</evidence>
<evidence type="ECO:0000256" key="1">
    <source>
        <dbReference type="SAM" id="SignalP"/>
    </source>
</evidence>
<sequence>MGSIFCLGRVVVFGWLLLLSTSLIMAFEEGVVVDGGSIMEEVCSRTSEDNLLFCINCLKGKVMVQEQEEEGGGHEDEIKRLAGRLIDCARETFEVSRLFMINFCNNSTGTKFGEAGKFCVPKLGKAEVSFQAAREFWKYGRKTTTLQEIENGFNAFHECAIHVPDTMPNMVHVTLNRLRVRCEMAKDVINSIPAV</sequence>
<dbReference type="InterPro" id="IPR035513">
    <property type="entry name" value="Invertase/methylesterase_inhib"/>
</dbReference>
<keyword evidence="1" id="KW-0732">Signal</keyword>
<feature type="signal peptide" evidence="1">
    <location>
        <begin position="1"/>
        <end position="26"/>
    </location>
</feature>
<evidence type="ECO:0000313" key="3">
    <source>
        <dbReference type="Proteomes" id="UP001161247"/>
    </source>
</evidence>
<accession>A0AAV1E4T6</accession>
<name>A0AAV1E4T6_OLDCO</name>
<dbReference type="SUPFAM" id="SSF101148">
    <property type="entry name" value="Plant invertase/pectin methylesterase inhibitor"/>
    <property type="match status" value="1"/>
</dbReference>
<organism evidence="2 3">
    <name type="scientific">Oldenlandia corymbosa var. corymbosa</name>
    <dbReference type="NCBI Taxonomy" id="529605"/>
    <lineage>
        <taxon>Eukaryota</taxon>
        <taxon>Viridiplantae</taxon>
        <taxon>Streptophyta</taxon>
        <taxon>Embryophyta</taxon>
        <taxon>Tracheophyta</taxon>
        <taxon>Spermatophyta</taxon>
        <taxon>Magnoliopsida</taxon>
        <taxon>eudicotyledons</taxon>
        <taxon>Gunneridae</taxon>
        <taxon>Pentapetalae</taxon>
        <taxon>asterids</taxon>
        <taxon>lamiids</taxon>
        <taxon>Gentianales</taxon>
        <taxon>Rubiaceae</taxon>
        <taxon>Rubioideae</taxon>
        <taxon>Spermacoceae</taxon>
        <taxon>Hedyotis-Oldenlandia complex</taxon>
        <taxon>Oldenlandia</taxon>
    </lineage>
</organism>
<dbReference type="Proteomes" id="UP001161247">
    <property type="component" value="Chromosome 7"/>
</dbReference>
<dbReference type="AlphaFoldDB" id="A0AAV1E4T6"/>
<proteinExistence type="predicted"/>
<dbReference type="EMBL" id="OX459124">
    <property type="protein sequence ID" value="CAI9114352.1"/>
    <property type="molecule type" value="Genomic_DNA"/>
</dbReference>
<keyword evidence="3" id="KW-1185">Reference proteome</keyword>
<protein>
    <submittedName>
        <fullName evidence="2">OLC1v1015060C1</fullName>
    </submittedName>
</protein>
<gene>
    <name evidence="2" type="ORF">OLC1_LOCUS21134</name>
</gene>
<feature type="chain" id="PRO_5043920166" evidence="1">
    <location>
        <begin position="27"/>
        <end position="195"/>
    </location>
</feature>